<evidence type="ECO:0000256" key="4">
    <source>
        <dbReference type="ARBA" id="ARBA00023029"/>
    </source>
</evidence>
<dbReference type="GO" id="GO:0005524">
    <property type="term" value="F:ATP binding"/>
    <property type="evidence" value="ECO:0007669"/>
    <property type="project" value="InterPro"/>
</dbReference>
<dbReference type="FunFam" id="3.30.1360.40:FF:000002">
    <property type="entry name" value="DNA gyrase subunit A"/>
    <property type="match status" value="1"/>
</dbReference>
<dbReference type="GO" id="GO:0009330">
    <property type="term" value="C:DNA topoisomerase type II (double strand cut, ATP-hydrolyzing) complex"/>
    <property type="evidence" value="ECO:0007669"/>
    <property type="project" value="TreeGrafter"/>
</dbReference>
<dbReference type="InterPro" id="IPR013757">
    <property type="entry name" value="Topo_IIA_A_a_sf"/>
</dbReference>
<proteinExistence type="inferred from homology"/>
<reference evidence="10" key="1">
    <citation type="submission" date="2022-11" db="UniProtKB">
        <authorList>
            <consortium name="WormBaseParasite"/>
        </authorList>
    </citation>
    <scope>IDENTIFICATION</scope>
</reference>
<keyword evidence="5 7" id="KW-0238">DNA-binding</keyword>
<feature type="domain" description="Topo IIA-type catalytic" evidence="8">
    <location>
        <begin position="1"/>
        <end position="285"/>
    </location>
</feature>
<dbReference type="InterPro" id="IPR050220">
    <property type="entry name" value="Type_II_DNA_Topoisomerases"/>
</dbReference>
<keyword evidence="9" id="KW-1185">Reference proteome</keyword>
<dbReference type="InterPro" id="IPR002205">
    <property type="entry name" value="Topo_IIA_dom_A"/>
</dbReference>
<dbReference type="GO" id="GO:0003918">
    <property type="term" value="F:DNA topoisomerase type II (double strand cut, ATP-hydrolyzing) activity"/>
    <property type="evidence" value="ECO:0007669"/>
    <property type="project" value="UniProtKB-EC"/>
</dbReference>
<dbReference type="SMART" id="SM00434">
    <property type="entry name" value="TOP4c"/>
    <property type="match status" value="1"/>
</dbReference>
<comment type="caution">
    <text evidence="7">Lacks conserved residue(s) required for the propagation of feature annotation.</text>
</comment>
<evidence type="ECO:0000256" key="1">
    <source>
        <dbReference type="ARBA" id="ARBA00000185"/>
    </source>
</evidence>
<evidence type="ECO:0000313" key="10">
    <source>
        <dbReference type="WBParaSite" id="PSU_v2.g875.t1"/>
    </source>
</evidence>
<evidence type="ECO:0000256" key="5">
    <source>
        <dbReference type="ARBA" id="ARBA00023125"/>
    </source>
</evidence>
<protein>
    <recommendedName>
        <fullName evidence="3">DNA topoisomerase (ATP-hydrolyzing)</fullName>
        <ecNumber evidence="3">5.6.2.2</ecNumber>
    </recommendedName>
</protein>
<dbReference type="GO" id="GO:0003677">
    <property type="term" value="F:DNA binding"/>
    <property type="evidence" value="ECO:0007669"/>
    <property type="project" value="UniProtKB-UniRule"/>
</dbReference>
<keyword evidence="6" id="KW-0413">Isomerase</keyword>
<dbReference type="Pfam" id="PF00521">
    <property type="entry name" value="DNA_topoisoIV"/>
    <property type="match status" value="1"/>
</dbReference>
<evidence type="ECO:0000256" key="3">
    <source>
        <dbReference type="ARBA" id="ARBA00012895"/>
    </source>
</evidence>
<dbReference type="Gene3D" id="1.10.268.10">
    <property type="entry name" value="Topoisomerase, domain 3"/>
    <property type="match status" value="1"/>
</dbReference>
<dbReference type="InterPro" id="IPR013760">
    <property type="entry name" value="Topo_IIA-like_dom_sf"/>
</dbReference>
<dbReference type="GO" id="GO:0005737">
    <property type="term" value="C:cytoplasm"/>
    <property type="evidence" value="ECO:0007669"/>
    <property type="project" value="TreeGrafter"/>
</dbReference>
<sequence>MIEIIPGPDFPTGGLILGRAGIYSAYSTGRGSVLMRGRVAIEPMRNDRESIVITEIPYQVNKATMIEKMAELVRDKRIEGISDLRDESDREGYRVVVELKRDANADVVLNQLYRYTPLQTSFGCNMVALNGGKPQLLTLMEVLNAFVHFREEVVSRRTKFLLNKARERAHVLVGLAIAVANIDEIIALIRRAPDPATAREQLMTRRWPAADIAPLIRLIDDPRHVLNDDNTYNLSEEQARAILELRLQRLTALGRDEIADELNKIGEEIKDYLAILASRRNGCGS</sequence>
<dbReference type="PANTHER" id="PTHR43493">
    <property type="entry name" value="DNA GYRASE/TOPOISOMERASE SUBUNIT A"/>
    <property type="match status" value="1"/>
</dbReference>
<keyword evidence="4" id="KW-0799">Topoisomerase</keyword>
<evidence type="ECO:0000256" key="7">
    <source>
        <dbReference type="PROSITE-ProRule" id="PRU01384"/>
    </source>
</evidence>
<dbReference type="GO" id="GO:0006265">
    <property type="term" value="P:DNA topological change"/>
    <property type="evidence" value="ECO:0007669"/>
    <property type="project" value="InterPro"/>
</dbReference>
<evidence type="ECO:0000313" key="9">
    <source>
        <dbReference type="Proteomes" id="UP000887577"/>
    </source>
</evidence>
<evidence type="ECO:0000256" key="6">
    <source>
        <dbReference type="ARBA" id="ARBA00023235"/>
    </source>
</evidence>
<dbReference type="EC" id="5.6.2.2" evidence="3"/>
<evidence type="ECO:0000259" key="8">
    <source>
        <dbReference type="PROSITE" id="PS52040"/>
    </source>
</evidence>
<dbReference type="Proteomes" id="UP000887577">
    <property type="component" value="Unplaced"/>
</dbReference>
<dbReference type="SUPFAM" id="SSF56719">
    <property type="entry name" value="Type II DNA topoisomerase"/>
    <property type="match status" value="1"/>
</dbReference>
<comment type="similarity">
    <text evidence="2">Belongs to the type II topoisomerase GyrA/ParC subunit family.</text>
</comment>
<dbReference type="FunFam" id="1.10.268.10:FF:000001">
    <property type="entry name" value="DNA gyrase subunit A"/>
    <property type="match status" value="1"/>
</dbReference>
<evidence type="ECO:0000256" key="2">
    <source>
        <dbReference type="ARBA" id="ARBA00008263"/>
    </source>
</evidence>
<comment type="catalytic activity">
    <reaction evidence="1">
        <text>ATP-dependent breakage, passage and rejoining of double-stranded DNA.</text>
        <dbReference type="EC" id="5.6.2.2"/>
    </reaction>
</comment>
<dbReference type="PROSITE" id="PS52040">
    <property type="entry name" value="TOPO_IIA"/>
    <property type="match status" value="1"/>
</dbReference>
<dbReference type="Gene3D" id="3.30.1360.40">
    <property type="match status" value="1"/>
</dbReference>
<name>A0A914Z7T4_9BILA</name>
<dbReference type="PANTHER" id="PTHR43493:SF5">
    <property type="entry name" value="DNA GYRASE SUBUNIT A, CHLOROPLASTIC_MITOCHONDRIAL"/>
    <property type="match status" value="1"/>
</dbReference>
<organism evidence="9 10">
    <name type="scientific">Panagrolaimus superbus</name>
    <dbReference type="NCBI Taxonomy" id="310955"/>
    <lineage>
        <taxon>Eukaryota</taxon>
        <taxon>Metazoa</taxon>
        <taxon>Ecdysozoa</taxon>
        <taxon>Nematoda</taxon>
        <taxon>Chromadorea</taxon>
        <taxon>Rhabditida</taxon>
        <taxon>Tylenchina</taxon>
        <taxon>Panagrolaimomorpha</taxon>
        <taxon>Panagrolaimoidea</taxon>
        <taxon>Panagrolaimidae</taxon>
        <taxon>Panagrolaimus</taxon>
    </lineage>
</organism>
<dbReference type="WBParaSite" id="PSU_v2.g875.t1">
    <property type="protein sequence ID" value="PSU_v2.g875.t1"/>
    <property type="gene ID" value="PSU_v2.g875"/>
</dbReference>
<dbReference type="AlphaFoldDB" id="A0A914Z7T4"/>
<accession>A0A914Z7T4</accession>